<dbReference type="GeneID" id="90924349"/>
<reference evidence="2 3" key="1">
    <citation type="submission" date="2016-09" db="EMBL/GenBank/DDBJ databases">
        <title>Streptomyces platensis DSM40041, a candidate organism with high potential of specific P450 cytochromes.</title>
        <authorList>
            <person name="Grumaz C."/>
            <person name="Vainshtein Y."/>
            <person name="Kirstahler P."/>
            <person name="Sohn K."/>
        </authorList>
    </citation>
    <scope>NUCLEOTIDE SEQUENCE [LARGE SCALE GENOMIC DNA]</scope>
    <source>
        <strain evidence="2 3">DSM 40041</strain>
    </source>
</reference>
<keyword evidence="3" id="KW-1185">Reference proteome</keyword>
<dbReference type="RefSeq" id="WP_425282127.1">
    <property type="nucleotide sequence ID" value="NZ_BAABSS010000052.1"/>
</dbReference>
<dbReference type="EMBL" id="MIGA01000093">
    <property type="protein sequence ID" value="OSY35459.1"/>
    <property type="molecule type" value="Genomic_DNA"/>
</dbReference>
<gene>
    <name evidence="2" type="ORF">BG653_07165</name>
</gene>
<accession>A0ABX3XLZ7</accession>
<organism evidence="2 3">
    <name type="scientific">Streptomyces platensis</name>
    <dbReference type="NCBI Taxonomy" id="58346"/>
    <lineage>
        <taxon>Bacteria</taxon>
        <taxon>Bacillati</taxon>
        <taxon>Actinomycetota</taxon>
        <taxon>Actinomycetes</taxon>
        <taxon>Kitasatosporales</taxon>
        <taxon>Streptomycetaceae</taxon>
        <taxon>Streptomyces</taxon>
    </lineage>
</organism>
<feature type="region of interest" description="Disordered" evidence="1">
    <location>
        <begin position="174"/>
        <end position="200"/>
    </location>
</feature>
<evidence type="ECO:0000313" key="3">
    <source>
        <dbReference type="Proteomes" id="UP000194225"/>
    </source>
</evidence>
<proteinExistence type="predicted"/>
<sequence length="200" mass="20536">MSGFVFLRVRAHRLLPAAALLSVLLTTTVLTTLAAFSGAIGEAGLRQALRTRAAPAAALQVKAQLPTGARGPADGVVARGARRAFGGLPFTVRTLVRSGPYALPRALRSPGAARVSRISPTSRPWTAPVWPSRAGGKVPGVVDAVPLRIDVQAADDNGPPLYLVIADAEVRPARTGPPAWPSWSGARPPAGGGPPAGTTR</sequence>
<protein>
    <recommendedName>
        <fullName evidence="4">ABC transporter permease</fullName>
    </recommendedName>
</protein>
<dbReference type="Proteomes" id="UP000194225">
    <property type="component" value="Unassembled WGS sequence"/>
</dbReference>
<comment type="caution">
    <text evidence="2">The sequence shown here is derived from an EMBL/GenBank/DDBJ whole genome shotgun (WGS) entry which is preliminary data.</text>
</comment>
<evidence type="ECO:0000313" key="2">
    <source>
        <dbReference type="EMBL" id="OSY35459.1"/>
    </source>
</evidence>
<evidence type="ECO:0008006" key="4">
    <source>
        <dbReference type="Google" id="ProtNLM"/>
    </source>
</evidence>
<evidence type="ECO:0000256" key="1">
    <source>
        <dbReference type="SAM" id="MobiDB-lite"/>
    </source>
</evidence>
<name>A0ABX3XLZ7_STRPT</name>